<dbReference type="InterPro" id="IPR013087">
    <property type="entry name" value="Znf_C2H2_type"/>
</dbReference>
<dbReference type="PROSITE" id="PS50157">
    <property type="entry name" value="ZINC_FINGER_C2H2_2"/>
    <property type="match status" value="6"/>
</dbReference>
<dbReference type="VEuPathDB" id="VectorBase:AATE006366"/>
<feature type="domain" description="C2H2-type" evidence="10">
    <location>
        <begin position="433"/>
        <end position="460"/>
    </location>
</feature>
<dbReference type="FunFam" id="3.30.160.60:FF:003779">
    <property type="entry name" value="Fruitless"/>
    <property type="match status" value="1"/>
</dbReference>
<feature type="compositionally biased region" description="Basic residues" evidence="9">
    <location>
        <begin position="274"/>
        <end position="291"/>
    </location>
</feature>
<evidence type="ECO:0000256" key="1">
    <source>
        <dbReference type="ARBA" id="ARBA00004123"/>
    </source>
</evidence>
<dbReference type="Gene3D" id="3.30.160.60">
    <property type="entry name" value="Classic Zinc Finger"/>
    <property type="match status" value="6"/>
</dbReference>
<dbReference type="SMART" id="SM00355">
    <property type="entry name" value="ZnF_C2H2"/>
    <property type="match status" value="7"/>
</dbReference>
<dbReference type="FunFam" id="3.30.160.60:FF:001498">
    <property type="entry name" value="Zinc finger protein 404"/>
    <property type="match status" value="1"/>
</dbReference>
<evidence type="ECO:0000256" key="6">
    <source>
        <dbReference type="ARBA" id="ARBA00023015"/>
    </source>
</evidence>
<feature type="domain" description="C2H2-type" evidence="10">
    <location>
        <begin position="321"/>
        <end position="348"/>
    </location>
</feature>
<evidence type="ECO:0000256" key="7">
    <source>
        <dbReference type="ARBA" id="ARBA00023163"/>
    </source>
</evidence>
<keyword evidence="6" id="KW-0805">Transcription regulation</keyword>
<dbReference type="SUPFAM" id="SSF57667">
    <property type="entry name" value="beta-beta-alpha zinc fingers"/>
    <property type="match status" value="4"/>
</dbReference>
<feature type="compositionally biased region" description="Basic residues" evidence="9">
    <location>
        <begin position="127"/>
        <end position="138"/>
    </location>
</feature>
<dbReference type="GO" id="GO:0008270">
    <property type="term" value="F:zinc ion binding"/>
    <property type="evidence" value="ECO:0007669"/>
    <property type="project" value="UniProtKB-KW"/>
</dbReference>
<proteinExistence type="predicted"/>
<evidence type="ECO:0000256" key="5">
    <source>
        <dbReference type="ARBA" id="ARBA00022833"/>
    </source>
</evidence>
<protein>
    <recommendedName>
        <fullName evidence="10">C2H2-type domain-containing protein</fullName>
    </recommendedName>
</protein>
<dbReference type="PANTHER" id="PTHR24394">
    <property type="entry name" value="ZINC FINGER PROTEIN"/>
    <property type="match status" value="1"/>
</dbReference>
<dbReference type="FunFam" id="3.30.160.60:FF:001289">
    <property type="entry name" value="Zinc finger protein 574"/>
    <property type="match status" value="1"/>
</dbReference>
<keyword evidence="2" id="KW-0479">Metal-binding</keyword>
<feature type="compositionally biased region" description="Basic and acidic residues" evidence="9">
    <location>
        <begin position="115"/>
        <end position="126"/>
    </location>
</feature>
<organism evidence="11">
    <name type="scientific">Anopheles atroparvus</name>
    <name type="common">European mosquito</name>
    <dbReference type="NCBI Taxonomy" id="41427"/>
    <lineage>
        <taxon>Eukaryota</taxon>
        <taxon>Metazoa</taxon>
        <taxon>Ecdysozoa</taxon>
        <taxon>Arthropoda</taxon>
        <taxon>Hexapoda</taxon>
        <taxon>Insecta</taxon>
        <taxon>Pterygota</taxon>
        <taxon>Neoptera</taxon>
        <taxon>Endopterygota</taxon>
        <taxon>Diptera</taxon>
        <taxon>Nematocera</taxon>
        <taxon>Culicoidea</taxon>
        <taxon>Culicidae</taxon>
        <taxon>Anophelinae</taxon>
        <taxon>Anopheles</taxon>
    </lineage>
</organism>
<evidence type="ECO:0000313" key="11">
    <source>
        <dbReference type="EnsemblMetazoa" id="AATE006366-PA.1"/>
    </source>
</evidence>
<dbReference type="EnsemblMetazoa" id="AATE006366-RA">
    <property type="protein sequence ID" value="AATE006366-PA.1"/>
    <property type="gene ID" value="AATE006366"/>
</dbReference>
<evidence type="ECO:0000256" key="4">
    <source>
        <dbReference type="ARBA" id="ARBA00022771"/>
    </source>
</evidence>
<dbReference type="Pfam" id="PF00096">
    <property type="entry name" value="zf-C2H2"/>
    <property type="match status" value="4"/>
</dbReference>
<dbReference type="FunFam" id="3.30.160.60:FF:001843">
    <property type="entry name" value="Zinc finger 30C"/>
    <property type="match status" value="1"/>
</dbReference>
<feature type="compositionally biased region" description="Basic and acidic residues" evidence="9">
    <location>
        <begin position="179"/>
        <end position="192"/>
    </location>
</feature>
<evidence type="ECO:0000256" key="9">
    <source>
        <dbReference type="SAM" id="MobiDB-lite"/>
    </source>
</evidence>
<dbReference type="FunFam" id="3.30.160.60:FF:000446">
    <property type="entry name" value="Zinc finger protein"/>
    <property type="match status" value="2"/>
</dbReference>
<keyword evidence="4" id="KW-0863">Zinc-finger</keyword>
<name>A0A182IVN0_ANOAO</name>
<keyword evidence="7" id="KW-0804">Transcription</keyword>
<feature type="region of interest" description="Disordered" evidence="9">
    <location>
        <begin position="115"/>
        <end position="138"/>
    </location>
</feature>
<evidence type="ECO:0000256" key="3">
    <source>
        <dbReference type="ARBA" id="ARBA00022737"/>
    </source>
</evidence>
<keyword evidence="8" id="KW-0539">Nucleus</keyword>
<dbReference type="STRING" id="41427.A0A182IVN0"/>
<feature type="domain" description="C2H2-type" evidence="10">
    <location>
        <begin position="349"/>
        <end position="371"/>
    </location>
</feature>
<dbReference type="InterPro" id="IPR036236">
    <property type="entry name" value="Znf_C2H2_sf"/>
</dbReference>
<feature type="region of interest" description="Disordered" evidence="9">
    <location>
        <begin position="151"/>
        <end position="291"/>
    </location>
</feature>
<feature type="domain" description="C2H2-type" evidence="10">
    <location>
        <begin position="405"/>
        <end position="432"/>
    </location>
</feature>
<feature type="compositionally biased region" description="Basic residues" evidence="9">
    <location>
        <begin position="153"/>
        <end position="163"/>
    </location>
</feature>
<dbReference type="GO" id="GO:0005634">
    <property type="term" value="C:nucleus"/>
    <property type="evidence" value="ECO:0007669"/>
    <property type="project" value="UniProtKB-SubCell"/>
</dbReference>
<keyword evidence="5" id="KW-0862">Zinc</keyword>
<accession>A0A182IVN0</accession>
<dbReference type="PROSITE" id="PS00028">
    <property type="entry name" value="ZINC_FINGER_C2H2_1"/>
    <property type="match status" value="6"/>
</dbReference>
<dbReference type="PANTHER" id="PTHR24394:SF58">
    <property type="entry name" value="ZINC FINGER AND BTB DOMAIN CONTAINING 33"/>
    <property type="match status" value="1"/>
</dbReference>
<feature type="compositionally biased region" description="Basic and acidic residues" evidence="9">
    <location>
        <begin position="254"/>
        <end position="273"/>
    </location>
</feature>
<feature type="domain" description="C2H2-type" evidence="10">
    <location>
        <begin position="461"/>
        <end position="488"/>
    </location>
</feature>
<dbReference type="GO" id="GO:0000981">
    <property type="term" value="F:DNA-binding transcription factor activity, RNA polymerase II-specific"/>
    <property type="evidence" value="ECO:0007669"/>
    <property type="project" value="TreeGrafter"/>
</dbReference>
<comment type="subcellular location">
    <subcellularLocation>
        <location evidence="1">Nucleus</location>
    </subcellularLocation>
</comment>
<feature type="compositionally biased region" description="Acidic residues" evidence="9">
    <location>
        <begin position="220"/>
        <end position="229"/>
    </location>
</feature>
<feature type="compositionally biased region" description="Basic residues" evidence="9">
    <location>
        <begin position="204"/>
        <end position="216"/>
    </location>
</feature>
<evidence type="ECO:0000256" key="2">
    <source>
        <dbReference type="ARBA" id="ARBA00022723"/>
    </source>
</evidence>
<keyword evidence="3" id="KW-0677">Repeat</keyword>
<sequence length="492" mass="57207">MSAVIDVDIDSPFVKKEKCCKVCGATEGPMESIFCSADDTAMLNKIYKCTRVEVTPVCGLISPICVPCHRRIDEFDENAQPKVIEFVIKTELDHDTLEYDPLNVGNVSDPMGIDVKSEDNFEEHTGRTRRPTKRKLKKRAIQNVDSYQVRSLPIRRRPGRPPKVKLESPEPEIISMENVPKEKSVHQVKKEEELEEQEVTEKRCKSRLRKRRKKIRTSSQDDDSSEENNFDSCDGELPYGEHDSNIGDEDGMDDNERVSDSDSREERDPDLGKNRQRRGHRQRRQKSIKKKGGIPEQCEVCGKTVSYMREHMRLHRIEKQHPCPHCDRTFVQANNLKYHIRKHLGEKPFACKQCEKQFYCEAHLKSHMRVHGPQGLFQCDVCPKSFNQECNLKKHLRVHTGEKPYSCDTCGKRFNSTSNLRNHSRLHSDERPLTCDHCSKSFVDVHHLQRHIRVHTGERPYICHVCTYSFYCQNGLMDHLKTHIEKKSFKLD</sequence>
<evidence type="ECO:0000259" key="10">
    <source>
        <dbReference type="PROSITE" id="PS50157"/>
    </source>
</evidence>
<dbReference type="AlphaFoldDB" id="A0A182IVN0"/>
<feature type="domain" description="C2H2-type" evidence="10">
    <location>
        <begin position="377"/>
        <end position="404"/>
    </location>
</feature>
<evidence type="ECO:0000256" key="8">
    <source>
        <dbReference type="ARBA" id="ARBA00023242"/>
    </source>
</evidence>
<reference evidence="11" key="1">
    <citation type="submission" date="2022-08" db="UniProtKB">
        <authorList>
            <consortium name="EnsemblMetazoa"/>
        </authorList>
    </citation>
    <scope>IDENTIFICATION</scope>
    <source>
        <strain evidence="11">EBRO</strain>
    </source>
</reference>